<feature type="region of interest" description="Disordered" evidence="5">
    <location>
        <begin position="1"/>
        <end position="33"/>
    </location>
</feature>
<feature type="transmembrane region" description="Helical" evidence="6">
    <location>
        <begin position="82"/>
        <end position="106"/>
    </location>
</feature>
<proteinExistence type="predicted"/>
<evidence type="ECO:0000256" key="2">
    <source>
        <dbReference type="ARBA" id="ARBA00022692"/>
    </source>
</evidence>
<keyword evidence="2 6" id="KW-0812">Transmembrane</keyword>
<evidence type="ECO:0000256" key="3">
    <source>
        <dbReference type="ARBA" id="ARBA00022989"/>
    </source>
</evidence>
<keyword evidence="4 6" id="KW-0472">Membrane</keyword>
<evidence type="ECO:0000256" key="6">
    <source>
        <dbReference type="SAM" id="Phobius"/>
    </source>
</evidence>
<evidence type="ECO:0000256" key="5">
    <source>
        <dbReference type="SAM" id="MobiDB-lite"/>
    </source>
</evidence>
<sequence length="601" mass="66021">MAGSDNEKKHSLDGGVEGELGQVPSLSRTGTETNSHFAKPKFVVKGDLEYVAEEGGNNAGYATYQEVHGAPVEAVNPLGYQVGFWTTLFLNISMLIGTGIFSTPANILRQTGSVGLSLIYWIIGWLISLAGISVYLEFMSFYPSRSGSEVVYLEQAYPKPKYFFPVTFAFLTVVLSFSSSNAFVVAQYIFRMTNRTGKDWELKGIAIAAITLVAIIVTISNKLVLRLINILGVIKIATLLLITFSGFAVLAGRFPDKVKDPKANFRNGFQGTSDDGYNLSNALVSIIFSYGGYNNSFNVANEVKDPIRTIKRTANGAVTIVFVLYFLVNIAYFAALPKAEIIKSSQVTASFYFKTLFGEKAAKGLTILPVLSALGNMMASKLGHSRMIREIGRQGVVPYPAFFVSTKPFGTPGGAVLFSWFVSLIMILAPPAGSAFNFIISLQNYPSSFFMALMTFGLFLVRRRRAQLNLPPSGYRSWNVAVIFFFLAKVFLIIMPWVPPKAGIKASSFGFFYAAASLTGLGFIGLCGLYYIVWTILLPKWRHYQLRQIVVILDDGSVSHNLIKVPDDKVAEWDAKHDLSGRSITSSDEGDNTEYIHETKA</sequence>
<dbReference type="Pfam" id="PF13520">
    <property type="entry name" value="AA_permease_2"/>
    <property type="match status" value="1"/>
</dbReference>
<evidence type="ECO:0000313" key="8">
    <source>
        <dbReference type="Proteomes" id="UP000827549"/>
    </source>
</evidence>
<dbReference type="Gene3D" id="1.20.1740.10">
    <property type="entry name" value="Amino acid/polyamine transporter I"/>
    <property type="match status" value="1"/>
</dbReference>
<dbReference type="AlphaFoldDB" id="A0AAF0Y3F3"/>
<dbReference type="Proteomes" id="UP000827549">
    <property type="component" value="Chromosome 1"/>
</dbReference>
<feature type="compositionally biased region" description="Basic and acidic residues" evidence="5">
    <location>
        <begin position="1"/>
        <end position="12"/>
    </location>
</feature>
<name>A0AAF0Y3F3_9TREE</name>
<dbReference type="PANTHER" id="PTHR11785">
    <property type="entry name" value="AMINO ACID TRANSPORTER"/>
    <property type="match status" value="1"/>
</dbReference>
<feature type="transmembrane region" description="Helical" evidence="6">
    <location>
        <begin position="314"/>
        <end position="335"/>
    </location>
</feature>
<dbReference type="GO" id="GO:0016020">
    <property type="term" value="C:membrane"/>
    <property type="evidence" value="ECO:0007669"/>
    <property type="project" value="UniProtKB-SubCell"/>
</dbReference>
<organism evidence="7 8">
    <name type="scientific">Vanrija pseudolonga</name>
    <dbReference type="NCBI Taxonomy" id="143232"/>
    <lineage>
        <taxon>Eukaryota</taxon>
        <taxon>Fungi</taxon>
        <taxon>Dikarya</taxon>
        <taxon>Basidiomycota</taxon>
        <taxon>Agaricomycotina</taxon>
        <taxon>Tremellomycetes</taxon>
        <taxon>Trichosporonales</taxon>
        <taxon>Trichosporonaceae</taxon>
        <taxon>Vanrija</taxon>
    </lineage>
</organism>
<dbReference type="InterPro" id="IPR002293">
    <property type="entry name" value="AA/rel_permease1"/>
</dbReference>
<dbReference type="GeneID" id="87804135"/>
<feature type="compositionally biased region" description="Polar residues" evidence="5">
    <location>
        <begin position="24"/>
        <end position="33"/>
    </location>
</feature>
<evidence type="ECO:0000256" key="1">
    <source>
        <dbReference type="ARBA" id="ARBA00004141"/>
    </source>
</evidence>
<reference evidence="7" key="1">
    <citation type="submission" date="2023-10" db="EMBL/GenBank/DDBJ databases">
        <authorList>
            <person name="Noh H."/>
        </authorList>
    </citation>
    <scope>NUCLEOTIDE SEQUENCE</scope>
    <source>
        <strain evidence="7">DUCC4014</strain>
    </source>
</reference>
<accession>A0AAF0Y3F3</accession>
<comment type="subcellular location">
    <subcellularLocation>
        <location evidence="1">Membrane</location>
        <topology evidence="1">Multi-pass membrane protein</topology>
    </subcellularLocation>
</comment>
<evidence type="ECO:0000256" key="4">
    <source>
        <dbReference type="ARBA" id="ARBA00023136"/>
    </source>
</evidence>
<dbReference type="GO" id="GO:0015179">
    <property type="term" value="F:L-amino acid transmembrane transporter activity"/>
    <property type="evidence" value="ECO:0007669"/>
    <property type="project" value="TreeGrafter"/>
</dbReference>
<dbReference type="EMBL" id="CP086714">
    <property type="protein sequence ID" value="WOO77289.1"/>
    <property type="molecule type" value="Genomic_DNA"/>
</dbReference>
<feature type="transmembrane region" description="Helical" evidence="6">
    <location>
        <begin position="415"/>
        <end position="439"/>
    </location>
</feature>
<feature type="transmembrane region" description="Helical" evidence="6">
    <location>
        <begin position="511"/>
        <end position="538"/>
    </location>
</feature>
<evidence type="ECO:0000313" key="7">
    <source>
        <dbReference type="EMBL" id="WOO77289.1"/>
    </source>
</evidence>
<keyword evidence="8" id="KW-1185">Reference proteome</keyword>
<feature type="transmembrane region" description="Helical" evidence="6">
    <location>
        <begin position="118"/>
        <end position="142"/>
    </location>
</feature>
<feature type="transmembrane region" description="Helical" evidence="6">
    <location>
        <begin position="162"/>
        <end position="190"/>
    </location>
</feature>
<protein>
    <submittedName>
        <fullName evidence="7">High-affinity methionine permease</fullName>
    </submittedName>
</protein>
<dbReference type="InterPro" id="IPR050598">
    <property type="entry name" value="AminoAcid_Transporter"/>
</dbReference>
<feature type="transmembrane region" description="Helical" evidence="6">
    <location>
        <begin position="202"/>
        <end position="221"/>
    </location>
</feature>
<feature type="region of interest" description="Disordered" evidence="5">
    <location>
        <begin position="582"/>
        <end position="601"/>
    </location>
</feature>
<keyword evidence="3 6" id="KW-1133">Transmembrane helix</keyword>
<feature type="transmembrane region" description="Helical" evidence="6">
    <location>
        <begin position="227"/>
        <end position="252"/>
    </location>
</feature>
<dbReference type="PANTHER" id="PTHR11785:SF353">
    <property type="entry name" value="METHIONINE TRANSPORTER (EUROFUNG)"/>
    <property type="match status" value="1"/>
</dbReference>
<feature type="transmembrane region" description="Helical" evidence="6">
    <location>
        <begin position="361"/>
        <end position="379"/>
    </location>
</feature>
<feature type="transmembrane region" description="Helical" evidence="6">
    <location>
        <begin position="445"/>
        <end position="461"/>
    </location>
</feature>
<dbReference type="RefSeq" id="XP_062623321.1">
    <property type="nucleotide sequence ID" value="XM_062767337.1"/>
</dbReference>
<gene>
    <name evidence="7" type="primary">MUP1_6</name>
    <name evidence="7" type="ORF">LOC62_01G000877</name>
</gene>
<feature type="transmembrane region" description="Helical" evidence="6">
    <location>
        <begin position="481"/>
        <end position="499"/>
    </location>
</feature>